<dbReference type="GO" id="GO:0005737">
    <property type="term" value="C:cytoplasm"/>
    <property type="evidence" value="ECO:0007669"/>
    <property type="project" value="TreeGrafter"/>
</dbReference>
<dbReference type="EMBL" id="UFYW01000001">
    <property type="protein sequence ID" value="STD84197.1"/>
    <property type="molecule type" value="Genomic_DNA"/>
</dbReference>
<gene>
    <name evidence="4" type="ORF">EGM181_02545</name>
    <name evidence="3" type="ORF">GTI89_07185</name>
    <name evidence="5" type="ORF">NCTC12360_02724</name>
</gene>
<dbReference type="Gene3D" id="3.20.20.140">
    <property type="entry name" value="Metal-dependent hydrolases"/>
    <property type="match status" value="1"/>
</dbReference>
<dbReference type="EMBL" id="CP050485">
    <property type="protein sequence ID" value="QOG26223.1"/>
    <property type="molecule type" value="Genomic_DNA"/>
</dbReference>
<organism evidence="3 7">
    <name type="scientific">Enterococcus gallinarum</name>
    <dbReference type="NCBI Taxonomy" id="1353"/>
    <lineage>
        <taxon>Bacteria</taxon>
        <taxon>Bacillati</taxon>
        <taxon>Bacillota</taxon>
        <taxon>Bacilli</taxon>
        <taxon>Lactobacillales</taxon>
        <taxon>Enterococcaceae</taxon>
        <taxon>Enterococcus</taxon>
    </lineage>
</organism>
<keyword evidence="2" id="KW-0368">Histidine biosynthesis</keyword>
<dbReference type="PANTHER" id="PTHR21039:SF0">
    <property type="entry name" value="HISTIDINOL-PHOSPHATASE"/>
    <property type="match status" value="1"/>
</dbReference>
<dbReference type="InterPro" id="IPR016195">
    <property type="entry name" value="Pol/histidinol_Pase-like"/>
</dbReference>
<comment type="similarity">
    <text evidence="2">Belongs to the PHP hydrolase family. HisK subfamily.</text>
</comment>
<dbReference type="OrthoDB" id="9775255at2"/>
<dbReference type="Proteomes" id="UP000439965">
    <property type="component" value="Unassembled WGS sequence"/>
</dbReference>
<comment type="catalytic activity">
    <reaction evidence="2">
        <text>L-histidinol phosphate + H2O = L-histidinol + phosphate</text>
        <dbReference type="Rhea" id="RHEA:14465"/>
        <dbReference type="ChEBI" id="CHEBI:15377"/>
        <dbReference type="ChEBI" id="CHEBI:43474"/>
        <dbReference type="ChEBI" id="CHEBI:57699"/>
        <dbReference type="ChEBI" id="CHEBI:57980"/>
        <dbReference type="EC" id="3.1.3.15"/>
    </reaction>
</comment>
<dbReference type="UniPathway" id="UPA00031">
    <property type="reaction ID" value="UER00013"/>
</dbReference>
<evidence type="ECO:0000313" key="4">
    <source>
        <dbReference type="EMBL" id="QOG26223.1"/>
    </source>
</evidence>
<dbReference type="Proteomes" id="UP000254807">
    <property type="component" value="Unassembled WGS sequence"/>
</dbReference>
<sequence length="262" mass="30449">MNYYDQHLHTFLSFDSEERFENYLAFQPEFFVATDHFDLKNPYSNYRDDIPDYEQLQQCHQTLQEQTATKLLKGIEIGVVPGQETQIRDYLDQHPYDLKLVSIHQNGSFDYMDDAVLEKDKLTVVKSYFDQMATVLDTFSDGHILTHFDYGLRRFDFTAEELAQHFEKELTVIFKKVVARELAFEVNAKSFGPYQNASLYEYAIPLYQSVGGKLFTLGSDAHKSSDYRLLFAEMSQMLCSFGVEQLAVFQGTERYMADLPEG</sequence>
<proteinExistence type="inferred from homology"/>
<dbReference type="InterPro" id="IPR010140">
    <property type="entry name" value="Histidinol_P_phosphatase_HisJ"/>
</dbReference>
<evidence type="ECO:0000256" key="1">
    <source>
        <dbReference type="ARBA" id="ARBA00022801"/>
    </source>
</evidence>
<dbReference type="PANTHER" id="PTHR21039">
    <property type="entry name" value="HISTIDINOL PHOSPHATASE-RELATED"/>
    <property type="match status" value="1"/>
</dbReference>
<evidence type="ECO:0000256" key="2">
    <source>
        <dbReference type="RuleBase" id="RU366003"/>
    </source>
</evidence>
<reference evidence="5 6" key="1">
    <citation type="submission" date="2018-06" db="EMBL/GenBank/DDBJ databases">
        <authorList>
            <consortium name="Pathogen Informatics"/>
            <person name="Doyle S."/>
        </authorList>
    </citation>
    <scope>NUCLEOTIDE SEQUENCE [LARGE SCALE GENOMIC DNA]</scope>
    <source>
        <strain evidence="5 6">NCTC12360</strain>
    </source>
</reference>
<evidence type="ECO:0000313" key="8">
    <source>
        <dbReference type="Proteomes" id="UP000516696"/>
    </source>
</evidence>
<protein>
    <recommendedName>
        <fullName evidence="2">Histidinol-phosphatase</fullName>
        <shortName evidence="2">HolPase</shortName>
        <ecNumber evidence="2">3.1.3.15</ecNumber>
    </recommendedName>
</protein>
<reference evidence="3 7" key="2">
    <citation type="submission" date="2019-04" db="EMBL/GenBank/DDBJ databases">
        <title>Step-wise assembly of the neonatal virome modulated by breast feeding.</title>
        <authorList>
            <person name="Liang G."/>
            <person name="Bushman F."/>
        </authorList>
    </citation>
    <scope>NUCLEOTIDE SEQUENCE [LARGE SCALE GENOMIC DNA]</scope>
    <source>
        <strain evidence="3 7">E3404</strain>
    </source>
</reference>
<dbReference type="EMBL" id="WVTI01000004">
    <property type="protein sequence ID" value="MXS25836.1"/>
    <property type="molecule type" value="Genomic_DNA"/>
</dbReference>
<keyword evidence="1 2" id="KW-0378">Hydrolase</keyword>
<reference evidence="4 8" key="3">
    <citation type="submission" date="2020-03" db="EMBL/GenBank/DDBJ databases">
        <title>Characterization of ganglioside-mimicking enterococci.</title>
        <authorList>
            <person name="Patry R.T."/>
            <person name="Nothaft H."/>
            <person name="Bridger R."/>
            <person name="Shajahan A."/>
            <person name="Huynh S."/>
            <person name="Sanchez S."/>
            <person name="Azadi P."/>
            <person name="Cooper K."/>
            <person name="Miller W.G."/>
            <person name="Parker C.T."/>
            <person name="Wells L."/>
            <person name="Szymanski C.M."/>
        </authorList>
    </citation>
    <scope>NUCLEOTIDE SEQUENCE [LARGE SCALE GENOMIC DNA]</scope>
    <source>
        <strain evidence="4 8">EGM181</strain>
    </source>
</reference>
<dbReference type="GO" id="GO:0004401">
    <property type="term" value="F:histidinol-phosphatase activity"/>
    <property type="evidence" value="ECO:0007669"/>
    <property type="project" value="UniProtKB-UniRule"/>
</dbReference>
<dbReference type="RefSeq" id="WP_003128717.1">
    <property type="nucleotide sequence ID" value="NZ_BTSN01000010.1"/>
</dbReference>
<keyword evidence="2" id="KW-0028">Amino-acid biosynthesis</keyword>
<evidence type="ECO:0000313" key="6">
    <source>
        <dbReference type="Proteomes" id="UP000254807"/>
    </source>
</evidence>
<dbReference type="GO" id="GO:0000105">
    <property type="term" value="P:L-histidine biosynthetic process"/>
    <property type="evidence" value="ECO:0007669"/>
    <property type="project" value="UniProtKB-UniRule"/>
</dbReference>
<accession>A0A1L8U343</accession>
<evidence type="ECO:0000313" key="5">
    <source>
        <dbReference type="EMBL" id="STD84197.1"/>
    </source>
</evidence>
<evidence type="ECO:0000313" key="7">
    <source>
        <dbReference type="Proteomes" id="UP000439965"/>
    </source>
</evidence>
<dbReference type="SUPFAM" id="SSF89550">
    <property type="entry name" value="PHP domain-like"/>
    <property type="match status" value="1"/>
</dbReference>
<dbReference type="EC" id="3.1.3.15" evidence="2"/>
<evidence type="ECO:0000313" key="3">
    <source>
        <dbReference type="EMBL" id="MXS25836.1"/>
    </source>
</evidence>
<name>A0A1L8U343_ENTGA</name>
<keyword evidence="6" id="KW-1185">Reference proteome</keyword>
<comment type="pathway">
    <text evidence="2">Amino-acid biosynthesis; L-histidine biosynthesis; L-histidine from 5-phospho-alpha-D-ribose 1-diphosphate: step 8/9.</text>
</comment>
<dbReference type="AlphaFoldDB" id="A0A1L8U343"/>
<dbReference type="Proteomes" id="UP000516696">
    <property type="component" value="Chromosome"/>
</dbReference>